<dbReference type="CDD" id="cd00086">
    <property type="entry name" value="homeodomain"/>
    <property type="match status" value="1"/>
</dbReference>
<feature type="region of interest" description="Disordered" evidence="7">
    <location>
        <begin position="318"/>
        <end position="345"/>
    </location>
</feature>
<protein>
    <recommendedName>
        <fullName evidence="8">Homeobox domain-containing protein</fullName>
    </recommendedName>
</protein>
<accession>A0A9W9X1V6</accession>
<dbReference type="InterPro" id="IPR050453">
    <property type="entry name" value="LIM_Homeobox_TF"/>
</dbReference>
<dbReference type="GeneID" id="81626668"/>
<feature type="compositionally biased region" description="Acidic residues" evidence="7">
    <location>
        <begin position="173"/>
        <end position="182"/>
    </location>
</feature>
<evidence type="ECO:0000256" key="3">
    <source>
        <dbReference type="ARBA" id="ARBA00023155"/>
    </source>
</evidence>
<evidence type="ECO:0000256" key="2">
    <source>
        <dbReference type="ARBA" id="ARBA00023125"/>
    </source>
</evidence>
<dbReference type="EMBL" id="JAPWDQ010000009">
    <property type="protein sequence ID" value="KAJ5480924.1"/>
    <property type="molecule type" value="Genomic_DNA"/>
</dbReference>
<dbReference type="Pfam" id="PF00046">
    <property type="entry name" value="Homeodomain"/>
    <property type="match status" value="1"/>
</dbReference>
<feature type="DNA-binding region" description="Homeobox" evidence="5">
    <location>
        <begin position="191"/>
        <end position="251"/>
    </location>
</feature>
<feature type="compositionally biased region" description="Basic and acidic residues" evidence="7">
    <location>
        <begin position="154"/>
        <end position="165"/>
    </location>
</feature>
<reference evidence="9" key="1">
    <citation type="submission" date="2022-12" db="EMBL/GenBank/DDBJ databases">
        <authorList>
            <person name="Petersen C."/>
        </authorList>
    </citation>
    <scope>NUCLEOTIDE SEQUENCE</scope>
    <source>
        <strain evidence="9">IBT 30728</strain>
    </source>
</reference>
<dbReference type="RefSeq" id="XP_056788354.1">
    <property type="nucleotide sequence ID" value="XM_056936419.1"/>
</dbReference>
<dbReference type="PANTHER" id="PTHR24208">
    <property type="entry name" value="LIM/HOMEOBOX PROTEIN LHX"/>
    <property type="match status" value="1"/>
</dbReference>
<name>A0A9W9X1V6_9EURO</name>
<dbReference type="GO" id="GO:0000977">
    <property type="term" value="F:RNA polymerase II transcription regulatory region sequence-specific DNA binding"/>
    <property type="evidence" value="ECO:0007669"/>
    <property type="project" value="TreeGrafter"/>
</dbReference>
<evidence type="ECO:0000256" key="1">
    <source>
        <dbReference type="ARBA" id="ARBA00004123"/>
    </source>
</evidence>
<keyword evidence="10" id="KW-1185">Reference proteome</keyword>
<feature type="region of interest" description="Disordered" evidence="7">
    <location>
        <begin position="75"/>
        <end position="193"/>
    </location>
</feature>
<dbReference type="PANTHER" id="PTHR24208:SF166">
    <property type="entry name" value="LIM HOMEOBOX TRANSCRIPTION FACTOR 1 ALPHA, ISOFORM B"/>
    <property type="match status" value="1"/>
</dbReference>
<dbReference type="GO" id="GO:0000981">
    <property type="term" value="F:DNA-binding transcription factor activity, RNA polymerase II-specific"/>
    <property type="evidence" value="ECO:0007669"/>
    <property type="project" value="TreeGrafter"/>
</dbReference>
<dbReference type="SUPFAM" id="SSF46689">
    <property type="entry name" value="Homeodomain-like"/>
    <property type="match status" value="1"/>
</dbReference>
<comment type="caution">
    <text evidence="9">The sequence shown here is derived from an EMBL/GenBank/DDBJ whole genome shotgun (WGS) entry which is preliminary data.</text>
</comment>
<keyword evidence="4 5" id="KW-0539">Nucleus</keyword>
<dbReference type="Gene3D" id="1.10.10.60">
    <property type="entry name" value="Homeodomain-like"/>
    <property type="match status" value="1"/>
</dbReference>
<evidence type="ECO:0000256" key="7">
    <source>
        <dbReference type="SAM" id="MobiDB-lite"/>
    </source>
</evidence>
<feature type="compositionally biased region" description="Basic and acidic residues" evidence="7">
    <location>
        <begin position="104"/>
        <end position="116"/>
    </location>
</feature>
<comment type="subcellular location">
    <subcellularLocation>
        <location evidence="1 5 6">Nucleus</location>
    </subcellularLocation>
</comment>
<evidence type="ECO:0000313" key="10">
    <source>
        <dbReference type="Proteomes" id="UP001148312"/>
    </source>
</evidence>
<evidence type="ECO:0000259" key="8">
    <source>
        <dbReference type="PROSITE" id="PS50071"/>
    </source>
</evidence>
<evidence type="ECO:0000256" key="5">
    <source>
        <dbReference type="PROSITE-ProRule" id="PRU00108"/>
    </source>
</evidence>
<evidence type="ECO:0000313" key="9">
    <source>
        <dbReference type="EMBL" id="KAJ5480924.1"/>
    </source>
</evidence>
<dbReference type="Proteomes" id="UP001148312">
    <property type="component" value="Unassembled WGS sequence"/>
</dbReference>
<keyword evidence="2 5" id="KW-0238">DNA-binding</keyword>
<organism evidence="9 10">
    <name type="scientific">Penicillium diatomitis</name>
    <dbReference type="NCBI Taxonomy" id="2819901"/>
    <lineage>
        <taxon>Eukaryota</taxon>
        <taxon>Fungi</taxon>
        <taxon>Dikarya</taxon>
        <taxon>Ascomycota</taxon>
        <taxon>Pezizomycotina</taxon>
        <taxon>Eurotiomycetes</taxon>
        <taxon>Eurotiomycetidae</taxon>
        <taxon>Eurotiales</taxon>
        <taxon>Aspergillaceae</taxon>
        <taxon>Penicillium</taxon>
    </lineage>
</organism>
<proteinExistence type="predicted"/>
<reference evidence="9" key="2">
    <citation type="journal article" date="2023" name="IMA Fungus">
        <title>Comparative genomic study of the Penicillium genus elucidates a diverse pangenome and 15 lateral gene transfer events.</title>
        <authorList>
            <person name="Petersen C."/>
            <person name="Sorensen T."/>
            <person name="Nielsen M.R."/>
            <person name="Sondergaard T.E."/>
            <person name="Sorensen J.L."/>
            <person name="Fitzpatrick D.A."/>
            <person name="Frisvad J.C."/>
            <person name="Nielsen K.L."/>
        </authorList>
    </citation>
    <scope>NUCLEOTIDE SEQUENCE</scope>
    <source>
        <strain evidence="9">IBT 30728</strain>
    </source>
</reference>
<keyword evidence="3 5" id="KW-0371">Homeobox</keyword>
<dbReference type="AlphaFoldDB" id="A0A9W9X1V6"/>
<sequence length="582" mass="64109">MSTGGPCLWVSSLSAQIPSSLSAVPSHLAAVSRHAERVSATPRRILSMPQLPRQESHLAHINKSMAEMQRPLVADNALPNPMPGLERSAEMGSYRDGVSASRQLAEKPPVEMREMRLPQINLNTRDDGHADQAASMHPAGTDRPTDAVHASQMDFEKHGDHDHDSPSSPVDDKGEEAEENDDNQSSIIDKKKMKRFRLTHNQTRFLMSEFTRQAHPDAAHRERLSREIPGLTPRQVQVWFQNRRAKLKRLTTNDRERMLKSRALPDDFDTTKVLRTPFESKSIIPNPMGTPHDFGAPNPDFASLRALRTDCFPRPNEDEYMTSPLSSASTAGTYMSSAGRSDGLPSSGMMFGRPTASASMSDLHRTIRNDYSITRSSSLSDGSSHPASFQPTLHMQNRYASTTHSGLPYMRQPVMDFTFPRHSGSMIPHFEQQQPQQPFEGSVSPTNSNGQPIGYDMNNINAHPKTYQPQQQYPMSALKPYGAHTTGSQIQPQGLTMSAVHSLPASTQAFRPYSYATTSAPLSSMPYATANTSAISLPASFGPTDANAASQDVVPQQSQGVDSLCNKLGSQSYNSYSSYLQQ</sequence>
<evidence type="ECO:0000256" key="6">
    <source>
        <dbReference type="RuleBase" id="RU000682"/>
    </source>
</evidence>
<feature type="compositionally biased region" description="Polar residues" evidence="7">
    <location>
        <begin position="323"/>
        <end position="339"/>
    </location>
</feature>
<dbReference type="GO" id="GO:0005634">
    <property type="term" value="C:nucleus"/>
    <property type="evidence" value="ECO:0007669"/>
    <property type="project" value="UniProtKB-SubCell"/>
</dbReference>
<feature type="domain" description="Homeobox" evidence="8">
    <location>
        <begin position="189"/>
        <end position="250"/>
    </location>
</feature>
<dbReference type="InterPro" id="IPR001356">
    <property type="entry name" value="HD"/>
</dbReference>
<evidence type="ECO:0000256" key="4">
    <source>
        <dbReference type="ARBA" id="ARBA00023242"/>
    </source>
</evidence>
<dbReference type="InterPro" id="IPR009057">
    <property type="entry name" value="Homeodomain-like_sf"/>
</dbReference>
<gene>
    <name evidence="9" type="ORF">N7539_006818</name>
</gene>
<dbReference type="PROSITE" id="PS50071">
    <property type="entry name" value="HOMEOBOX_2"/>
    <property type="match status" value="1"/>
</dbReference>
<dbReference type="SMART" id="SM00389">
    <property type="entry name" value="HOX"/>
    <property type="match status" value="1"/>
</dbReference>